<gene>
    <name evidence="2" type="ORF">E1B28_012740</name>
</gene>
<dbReference type="RefSeq" id="XP_043005245.1">
    <property type="nucleotide sequence ID" value="XM_043157877.1"/>
</dbReference>
<dbReference type="AlphaFoldDB" id="A0A9P7UR38"/>
<dbReference type="Pfam" id="PF13391">
    <property type="entry name" value="HNH_2"/>
    <property type="match status" value="1"/>
</dbReference>
<name>A0A9P7UR38_9AGAR</name>
<evidence type="ECO:0000313" key="3">
    <source>
        <dbReference type="Proteomes" id="UP001049176"/>
    </source>
</evidence>
<protein>
    <recommendedName>
        <fullName evidence="1">HNH nuclease domain-containing protein</fullName>
    </recommendedName>
</protein>
<dbReference type="InterPro" id="IPR003615">
    <property type="entry name" value="HNH_nuc"/>
</dbReference>
<evidence type="ECO:0000259" key="1">
    <source>
        <dbReference type="Pfam" id="PF13391"/>
    </source>
</evidence>
<proteinExistence type="predicted"/>
<sequence>MKIHSPRKSLTTLTEAIAAALVEPHRSANAKLIALQRDGFCCAITGSFDHDSAMKGYVQPTPEKAEVYTQVAHIFGESNNEAILGEGHTVKLEWASTAAALVERYAEISILKELNGSNIYRATNIFTIDQGVHPYFDALEISLEPVQDTLVRGFRFV</sequence>
<dbReference type="EMBL" id="CM032188">
    <property type="protein sequence ID" value="KAG7088774.1"/>
    <property type="molecule type" value="Genomic_DNA"/>
</dbReference>
<reference evidence="2" key="1">
    <citation type="journal article" date="2021" name="Genome Biol. Evol.">
        <title>The assembled and annotated genome of the fairy-ring fungus Marasmius oreades.</title>
        <authorList>
            <person name="Hiltunen M."/>
            <person name="Ament-Velasquez S.L."/>
            <person name="Johannesson H."/>
        </authorList>
    </citation>
    <scope>NUCLEOTIDE SEQUENCE</scope>
    <source>
        <strain evidence="2">03SP1</strain>
    </source>
</reference>
<keyword evidence="3" id="KW-1185">Reference proteome</keyword>
<comment type="caution">
    <text evidence="2">The sequence shown here is derived from an EMBL/GenBank/DDBJ whole genome shotgun (WGS) entry which is preliminary data.</text>
</comment>
<dbReference type="KEGG" id="more:E1B28_012740"/>
<feature type="domain" description="HNH nuclease" evidence="1">
    <location>
        <begin position="42"/>
        <end position="143"/>
    </location>
</feature>
<dbReference type="OrthoDB" id="2104739at2759"/>
<accession>A0A9P7UR38</accession>
<evidence type="ECO:0000313" key="2">
    <source>
        <dbReference type="EMBL" id="KAG7088774.1"/>
    </source>
</evidence>
<dbReference type="GeneID" id="66081815"/>
<dbReference type="Proteomes" id="UP001049176">
    <property type="component" value="Chromosome 8"/>
</dbReference>
<organism evidence="2 3">
    <name type="scientific">Marasmius oreades</name>
    <name type="common">fairy-ring Marasmius</name>
    <dbReference type="NCBI Taxonomy" id="181124"/>
    <lineage>
        <taxon>Eukaryota</taxon>
        <taxon>Fungi</taxon>
        <taxon>Dikarya</taxon>
        <taxon>Basidiomycota</taxon>
        <taxon>Agaricomycotina</taxon>
        <taxon>Agaricomycetes</taxon>
        <taxon>Agaricomycetidae</taxon>
        <taxon>Agaricales</taxon>
        <taxon>Marasmiineae</taxon>
        <taxon>Marasmiaceae</taxon>
        <taxon>Marasmius</taxon>
    </lineage>
</organism>